<dbReference type="PANTHER" id="PTHR30221">
    <property type="entry name" value="SMALL-CONDUCTANCE MECHANOSENSITIVE CHANNEL"/>
    <property type="match status" value="1"/>
</dbReference>
<dbReference type="InterPro" id="IPR045275">
    <property type="entry name" value="MscS_archaea/bacteria_type"/>
</dbReference>
<feature type="domain" description="Mechanosensitive ion channel MscS" evidence="10">
    <location>
        <begin position="426"/>
        <end position="491"/>
    </location>
</feature>
<keyword evidence="4 8" id="KW-0812">Transmembrane</keyword>
<feature type="transmembrane region" description="Helical" evidence="8">
    <location>
        <begin position="383"/>
        <end position="401"/>
    </location>
</feature>
<evidence type="ECO:0000256" key="3">
    <source>
        <dbReference type="ARBA" id="ARBA00022475"/>
    </source>
</evidence>
<gene>
    <name evidence="12" type="ORF">ACFSR3_17105</name>
</gene>
<evidence type="ECO:0000313" key="13">
    <source>
        <dbReference type="Proteomes" id="UP001597480"/>
    </source>
</evidence>
<evidence type="ECO:0000313" key="12">
    <source>
        <dbReference type="EMBL" id="MFD2603786.1"/>
    </source>
</evidence>
<feature type="domain" description="Mechanosensitive ion channel MscS C-terminal" evidence="11">
    <location>
        <begin position="503"/>
        <end position="584"/>
    </location>
</feature>
<dbReference type="Gene3D" id="2.30.30.60">
    <property type="match status" value="1"/>
</dbReference>
<dbReference type="Proteomes" id="UP001597480">
    <property type="component" value="Unassembled WGS sequence"/>
</dbReference>
<evidence type="ECO:0000256" key="4">
    <source>
        <dbReference type="ARBA" id="ARBA00022692"/>
    </source>
</evidence>
<dbReference type="SUPFAM" id="SSF50182">
    <property type="entry name" value="Sm-like ribonucleoproteins"/>
    <property type="match status" value="1"/>
</dbReference>
<accession>A0ABW5NXL6</accession>
<dbReference type="Pfam" id="PF00924">
    <property type="entry name" value="MS_channel_2nd"/>
    <property type="match status" value="1"/>
</dbReference>
<keyword evidence="6 8" id="KW-0472">Membrane</keyword>
<evidence type="ECO:0000256" key="8">
    <source>
        <dbReference type="SAM" id="Phobius"/>
    </source>
</evidence>
<comment type="similarity">
    <text evidence="2">Belongs to the MscS (TC 1.A.23) family.</text>
</comment>
<evidence type="ECO:0000256" key="6">
    <source>
        <dbReference type="ARBA" id="ARBA00023136"/>
    </source>
</evidence>
<feature type="transmembrane region" description="Helical" evidence="8">
    <location>
        <begin position="223"/>
        <end position="240"/>
    </location>
</feature>
<dbReference type="SUPFAM" id="SSF82689">
    <property type="entry name" value="Mechanosensitive channel protein MscS (YggB), C-terminal domain"/>
    <property type="match status" value="1"/>
</dbReference>
<organism evidence="12 13">
    <name type="scientific">Flavobacterium suzhouense</name>
    <dbReference type="NCBI Taxonomy" id="1529638"/>
    <lineage>
        <taxon>Bacteria</taxon>
        <taxon>Pseudomonadati</taxon>
        <taxon>Bacteroidota</taxon>
        <taxon>Flavobacteriia</taxon>
        <taxon>Flavobacteriales</taxon>
        <taxon>Flavobacteriaceae</taxon>
        <taxon>Flavobacterium</taxon>
    </lineage>
</organism>
<name>A0ABW5NXL6_9FLAO</name>
<dbReference type="RefSeq" id="WP_379822744.1">
    <property type="nucleotide sequence ID" value="NZ_JBHUMD010000030.1"/>
</dbReference>
<dbReference type="PANTHER" id="PTHR30221:SF18">
    <property type="entry name" value="SLL0590 PROTEIN"/>
    <property type="match status" value="1"/>
</dbReference>
<dbReference type="InterPro" id="IPR049278">
    <property type="entry name" value="MS_channel_C"/>
</dbReference>
<dbReference type="Gene3D" id="3.30.70.100">
    <property type="match status" value="1"/>
</dbReference>
<sequence>MKHFYLFALLLLCCSKVSFAQQKDTIPQKKDSLTTIKLAEYNTKLAVIEQERVQDSLERIELEKQLSSLKTTDNLKKEELLKKLTELNDREKERHAEKKKQIDALRSKVKGYPVTGFFNDTLFTIYANQGSFSARERAEAVTKRIEVLGDNYLFHTDSLKIAETDNTVDVVYNDIIITSISETDAIWNDSSRHELAKTFKKIISDEITRYRHETSFKTLATEIAWAGFVIVLLVLFIYFSNKLFRWTALKIDEQKGKWLNGIRFKNYDFLNPERQVRVLLFFNSITKWIFIIILIYIALPILFGIFPWTQDFAEKLFSYVLTPVKKVAFGVWNYMPNLVTIIVLVVIFHYVLKFLNFLKEEIRYGKLNIDGFYPDWANPTYQILRVLILAFLLVLIFPYLPGSDSDIFKGVSVFLGFLFTFGSMGSLSNIIAGIVLTYMRLFKIGDRVKIGDITGDIIEKSMLVTRIRTPKNEIISIPNSTIMNSHTINYTSDTPDRGLILYTTVTIGYDVPYKDVEKALLDAVDRTERLLKEPKPFVLQTSLDDFYVSYQVNGYTRDANHQSAIYSDLHRNIQDTFNEAGIEIMSPHYRAARDGNTTTIPSDYLNKDYKPGGFNINFSQEHKDQ</sequence>
<evidence type="ECO:0000256" key="7">
    <source>
        <dbReference type="SAM" id="Coils"/>
    </source>
</evidence>
<evidence type="ECO:0000259" key="10">
    <source>
        <dbReference type="Pfam" id="PF00924"/>
    </source>
</evidence>
<evidence type="ECO:0000256" key="1">
    <source>
        <dbReference type="ARBA" id="ARBA00004651"/>
    </source>
</evidence>
<dbReference type="InterPro" id="IPR011066">
    <property type="entry name" value="MscS_channel_C_sf"/>
</dbReference>
<keyword evidence="9" id="KW-0732">Signal</keyword>
<keyword evidence="3" id="KW-1003">Cell membrane</keyword>
<keyword evidence="5 8" id="KW-1133">Transmembrane helix</keyword>
<keyword evidence="7" id="KW-0175">Coiled coil</keyword>
<proteinExistence type="inferred from homology"/>
<dbReference type="EMBL" id="JBHUMD010000030">
    <property type="protein sequence ID" value="MFD2603786.1"/>
    <property type="molecule type" value="Genomic_DNA"/>
</dbReference>
<comment type="caution">
    <text evidence="12">The sequence shown here is derived from an EMBL/GenBank/DDBJ whole genome shotgun (WGS) entry which is preliminary data.</text>
</comment>
<evidence type="ECO:0000256" key="5">
    <source>
        <dbReference type="ARBA" id="ARBA00022989"/>
    </source>
</evidence>
<keyword evidence="13" id="KW-1185">Reference proteome</keyword>
<feature type="coiled-coil region" evidence="7">
    <location>
        <begin position="74"/>
        <end position="108"/>
    </location>
</feature>
<evidence type="ECO:0000256" key="2">
    <source>
        <dbReference type="ARBA" id="ARBA00008017"/>
    </source>
</evidence>
<feature type="transmembrane region" description="Helical" evidence="8">
    <location>
        <begin position="288"/>
        <end position="309"/>
    </location>
</feature>
<protein>
    <submittedName>
        <fullName evidence="12">Mechanosensitive ion channel family protein</fullName>
    </submittedName>
</protein>
<feature type="chain" id="PRO_5047463161" evidence="9">
    <location>
        <begin position="21"/>
        <end position="625"/>
    </location>
</feature>
<feature type="transmembrane region" description="Helical" evidence="8">
    <location>
        <begin position="329"/>
        <end position="352"/>
    </location>
</feature>
<dbReference type="InterPro" id="IPR023408">
    <property type="entry name" value="MscS_beta-dom_sf"/>
</dbReference>
<dbReference type="InterPro" id="IPR006685">
    <property type="entry name" value="MscS_channel_2nd"/>
</dbReference>
<evidence type="ECO:0000256" key="9">
    <source>
        <dbReference type="SAM" id="SignalP"/>
    </source>
</evidence>
<evidence type="ECO:0000259" key="11">
    <source>
        <dbReference type="Pfam" id="PF21082"/>
    </source>
</evidence>
<comment type="subcellular location">
    <subcellularLocation>
        <location evidence="1">Cell membrane</location>
        <topology evidence="1">Multi-pass membrane protein</topology>
    </subcellularLocation>
</comment>
<dbReference type="Pfam" id="PF21082">
    <property type="entry name" value="MS_channel_3rd"/>
    <property type="match status" value="1"/>
</dbReference>
<feature type="signal peptide" evidence="9">
    <location>
        <begin position="1"/>
        <end position="20"/>
    </location>
</feature>
<feature type="transmembrane region" description="Helical" evidence="8">
    <location>
        <begin position="413"/>
        <end position="439"/>
    </location>
</feature>
<dbReference type="InterPro" id="IPR010920">
    <property type="entry name" value="LSM_dom_sf"/>
</dbReference>
<reference evidence="13" key="1">
    <citation type="journal article" date="2019" name="Int. J. Syst. Evol. Microbiol.">
        <title>The Global Catalogue of Microorganisms (GCM) 10K type strain sequencing project: providing services to taxonomists for standard genome sequencing and annotation.</title>
        <authorList>
            <consortium name="The Broad Institute Genomics Platform"/>
            <consortium name="The Broad Institute Genome Sequencing Center for Infectious Disease"/>
            <person name="Wu L."/>
            <person name="Ma J."/>
        </authorList>
    </citation>
    <scope>NUCLEOTIDE SEQUENCE [LARGE SCALE GENOMIC DNA]</scope>
    <source>
        <strain evidence="13">KCTC 42107</strain>
    </source>
</reference>